<feature type="domain" description="Hydantoinase B/oxoprolinase" evidence="1">
    <location>
        <begin position="4"/>
        <end position="522"/>
    </location>
</feature>
<name>A0A969W9R1_9GAMM</name>
<dbReference type="RefSeq" id="WP_168147847.1">
    <property type="nucleotide sequence ID" value="NZ_JAAVXB010000004.1"/>
</dbReference>
<dbReference type="GO" id="GO:0005829">
    <property type="term" value="C:cytosol"/>
    <property type="evidence" value="ECO:0007669"/>
    <property type="project" value="TreeGrafter"/>
</dbReference>
<sequence length="569" mass="61520">MSLDAATTEVIRSYLLSAAEEMRRTLIRTAFNPVIYEVLDFGISVYNADLELIADAPSLALFLGANDYAIKKGVEYIGKENLQRGDIVLMNYPYWNSAHAMDVTLFAPVFAPGADQPFAFTCIRAHWMDLGAKDPGYVLDSTDMHQEGLIMPCLKVYKAGKPDREIFELIRFNSRMPDLVIGDLEAQVAATRIGERRLTEIHEKFGAEKFGEATQQILKHGEAISRAALAKLPRGTWSAEDLVDDDGITDTPVPIKVTVTIDDDGMHCDFTASSGATRGPINMPFGLTETVCKLVLKSLTTPNVSSNAGHFRALEVVAPPGNLFHAVYPASTYTLWTAHLALELVYKALAQGMPETLAASSGGDVMGFMMVGRNEAGQLYAVSNNDAIGWGATAKHDGANATNHISGSLVRNTPVEVMEMKTGMFVESFELRTDSGGAGRYRGGLGETRRIRFMTDGEFLSVTKKTKTRPWALAGGCEAEPNGMLIYAGTDKERRVSTYRAAIQAGDIAVAVTGGGGGYGNPVERDPAAVLEDVLEGYVSPQAAESLYRVVIRDGAVDIDATTHLRSQA</sequence>
<proteinExistence type="predicted"/>
<protein>
    <submittedName>
        <fullName evidence="2">Hydantoinase B/oxoprolinase family protein</fullName>
    </submittedName>
</protein>
<dbReference type="Proteomes" id="UP000653472">
    <property type="component" value="Unassembled WGS sequence"/>
</dbReference>
<accession>A0A969W9R1</accession>
<dbReference type="PANTHER" id="PTHR11365:SF23">
    <property type="entry name" value="HYPOTHETICAL 5-OXOPROLINASE (EUROFUNG)-RELATED"/>
    <property type="match status" value="1"/>
</dbReference>
<comment type="caution">
    <text evidence="2">The sequence shown here is derived from an EMBL/GenBank/DDBJ whole genome shotgun (WGS) entry which is preliminary data.</text>
</comment>
<keyword evidence="3" id="KW-1185">Reference proteome</keyword>
<organism evidence="2 3">
    <name type="scientific">Solimonas marina</name>
    <dbReference type="NCBI Taxonomy" id="2714601"/>
    <lineage>
        <taxon>Bacteria</taxon>
        <taxon>Pseudomonadati</taxon>
        <taxon>Pseudomonadota</taxon>
        <taxon>Gammaproteobacteria</taxon>
        <taxon>Nevskiales</taxon>
        <taxon>Nevskiaceae</taxon>
        <taxon>Solimonas</taxon>
    </lineage>
</organism>
<reference evidence="2" key="1">
    <citation type="submission" date="2020-03" db="EMBL/GenBank/DDBJ databases">
        <title>Solimonas marina sp. nov., isolated from deep seawater of the Pacific Ocean.</title>
        <authorList>
            <person name="Liu X."/>
            <person name="Lai Q."/>
            <person name="Sun F."/>
            <person name="Gai Y."/>
            <person name="Li G."/>
            <person name="Shao Z."/>
        </authorList>
    </citation>
    <scope>NUCLEOTIDE SEQUENCE</scope>
    <source>
        <strain evidence="2">C16B3</strain>
    </source>
</reference>
<evidence type="ECO:0000259" key="1">
    <source>
        <dbReference type="Pfam" id="PF02538"/>
    </source>
</evidence>
<dbReference type="GO" id="GO:0017168">
    <property type="term" value="F:5-oxoprolinase (ATP-hydrolyzing) activity"/>
    <property type="evidence" value="ECO:0007669"/>
    <property type="project" value="TreeGrafter"/>
</dbReference>
<dbReference type="AlphaFoldDB" id="A0A969W9R1"/>
<evidence type="ECO:0000313" key="2">
    <source>
        <dbReference type="EMBL" id="NKF22603.1"/>
    </source>
</evidence>
<dbReference type="GO" id="GO:0006749">
    <property type="term" value="P:glutathione metabolic process"/>
    <property type="evidence" value="ECO:0007669"/>
    <property type="project" value="TreeGrafter"/>
</dbReference>
<dbReference type="Pfam" id="PF02538">
    <property type="entry name" value="Hydantoinase_B"/>
    <property type="match status" value="1"/>
</dbReference>
<evidence type="ECO:0000313" key="3">
    <source>
        <dbReference type="Proteomes" id="UP000653472"/>
    </source>
</evidence>
<dbReference type="EMBL" id="JAAVXB010000004">
    <property type="protein sequence ID" value="NKF22603.1"/>
    <property type="molecule type" value="Genomic_DNA"/>
</dbReference>
<gene>
    <name evidence="2" type="ORF">G7Y82_09750</name>
</gene>
<dbReference type="InterPro" id="IPR045079">
    <property type="entry name" value="Oxoprolinase-like"/>
</dbReference>
<dbReference type="PANTHER" id="PTHR11365">
    <property type="entry name" value="5-OXOPROLINASE RELATED"/>
    <property type="match status" value="1"/>
</dbReference>
<dbReference type="InterPro" id="IPR003692">
    <property type="entry name" value="Hydantoinase_B"/>
</dbReference>